<dbReference type="InterPro" id="IPR000873">
    <property type="entry name" value="AMP-dep_synth/lig_dom"/>
</dbReference>
<dbReference type="GO" id="GO:0006631">
    <property type="term" value="P:fatty acid metabolic process"/>
    <property type="evidence" value="ECO:0007669"/>
    <property type="project" value="TreeGrafter"/>
</dbReference>
<dbReference type="STRING" id="2512241.A0A553HP25"/>
<dbReference type="OrthoDB" id="2962993at2759"/>
<feature type="domain" description="AMP-dependent synthetase/ligase" evidence="1">
    <location>
        <begin position="396"/>
        <end position="542"/>
    </location>
</feature>
<feature type="domain" description="AMP-dependent synthetase/ligase" evidence="1">
    <location>
        <begin position="19"/>
        <end position="254"/>
    </location>
</feature>
<evidence type="ECO:0000259" key="1">
    <source>
        <dbReference type="Pfam" id="PF00501"/>
    </source>
</evidence>
<sequence length="749" mass="81447">MASTLTLPKFPLFDAITRHDPSSTAVAHCLSGRSFKYGELLPDICRARDHIYQAAGKTDIRGERIAFLVENSYDYVVTFLAILAARAIALPLSPPFPAPELQYILTQSQASLLLHSAKFASKATEVLKTPWPEPSPNTDPEFKPTLKSVEIPKRLGLGQDNTVFDTVAITDDTDTEGAGMMLYTSGTTARPKGVLIPETALTAQGRALIEAWKYAPQDRLLHVLPLHHIHGTVNAIVAPLFAGSTIEFLFPFNADTVWRRFANPFLESVKDGVVLNGTSNTVAKGLPFVSLPSTLSRTVSEACSTGATTPVSVDTGLSPLDTSRISQIAAEIYGIIRLASGPISPETAGVVLSSQETARISQLTADLNEVVRPQATSSIPLSNGVTHTNSNVINLAEAKFANMSKEKITFFTVVPTVYTRLLSIHKTLSPEVAEASRIATSPEHMRVAISGSAALPTPVKRAWKDLSRGNVLLERYGMTEVGMALSCGLEFADRVDGSVGWPLPGVEVRLFDTDTNEIIPSDVVDRSGEIQLRGANVFREYWANPIATAKEFVPAEDGKGPWFRTGDVAVRRNVPAPAASGTSGTWAQGPMYFILGRQSADIIKSGGEKVSALEVERELLSLPEVLETAVLAVPSGKWGQKVGAVVILDRTICPDGWKPMDMRRALKGRLANYKIPQVLRVVENIPRNAMGKINKKNLLRQVFLDDFSGDEIRELASRDHIATCTYLQHYDIPFHAFKSHSTHYPGYDS</sequence>
<proteinExistence type="predicted"/>
<dbReference type="InterPro" id="IPR025110">
    <property type="entry name" value="AMP-bd_C"/>
</dbReference>
<dbReference type="Proteomes" id="UP000319160">
    <property type="component" value="Unassembled WGS sequence"/>
</dbReference>
<comment type="caution">
    <text evidence="3">The sequence shown here is derived from an EMBL/GenBank/DDBJ whole genome shotgun (WGS) entry which is preliminary data.</text>
</comment>
<dbReference type="EMBL" id="VFLP01000064">
    <property type="protein sequence ID" value="TRX89714.1"/>
    <property type="molecule type" value="Genomic_DNA"/>
</dbReference>
<organism evidence="3 4">
    <name type="scientific">Xylaria flabelliformis</name>
    <dbReference type="NCBI Taxonomy" id="2512241"/>
    <lineage>
        <taxon>Eukaryota</taxon>
        <taxon>Fungi</taxon>
        <taxon>Dikarya</taxon>
        <taxon>Ascomycota</taxon>
        <taxon>Pezizomycotina</taxon>
        <taxon>Sordariomycetes</taxon>
        <taxon>Xylariomycetidae</taxon>
        <taxon>Xylariales</taxon>
        <taxon>Xylariaceae</taxon>
        <taxon>Xylaria</taxon>
    </lineage>
</organism>
<dbReference type="Gene3D" id="3.40.50.12780">
    <property type="entry name" value="N-terminal domain of ligase-like"/>
    <property type="match status" value="2"/>
</dbReference>
<evidence type="ECO:0008006" key="5">
    <source>
        <dbReference type="Google" id="ProtNLM"/>
    </source>
</evidence>
<dbReference type="PANTHER" id="PTHR43201">
    <property type="entry name" value="ACYL-COA SYNTHETASE"/>
    <property type="match status" value="1"/>
</dbReference>
<reference evidence="4" key="1">
    <citation type="submission" date="2019-06" db="EMBL/GenBank/DDBJ databases">
        <title>Draft genome sequence of the griseofulvin-producing fungus Xylaria cubensis strain G536.</title>
        <authorList>
            <person name="Mead M.E."/>
            <person name="Raja H.A."/>
            <person name="Steenwyk J.L."/>
            <person name="Knowles S.L."/>
            <person name="Oberlies N.H."/>
            <person name="Rokas A."/>
        </authorList>
    </citation>
    <scope>NUCLEOTIDE SEQUENCE [LARGE SCALE GENOMIC DNA]</scope>
    <source>
        <strain evidence="4">G536</strain>
    </source>
</reference>
<evidence type="ECO:0000313" key="3">
    <source>
        <dbReference type="EMBL" id="TRX89714.1"/>
    </source>
</evidence>
<feature type="domain" description="AMP-binding enzyme C-terminal" evidence="2">
    <location>
        <begin position="614"/>
        <end position="692"/>
    </location>
</feature>
<dbReference type="InterPro" id="IPR042099">
    <property type="entry name" value="ANL_N_sf"/>
</dbReference>
<dbReference type="AlphaFoldDB" id="A0A553HP25"/>
<evidence type="ECO:0000313" key="4">
    <source>
        <dbReference type="Proteomes" id="UP000319160"/>
    </source>
</evidence>
<dbReference type="Pfam" id="PF00501">
    <property type="entry name" value="AMP-binding"/>
    <property type="match status" value="2"/>
</dbReference>
<dbReference type="PANTHER" id="PTHR43201:SF28">
    <property type="entry name" value="ENZYME, PUTATIVE (AFU_ORTHOLOGUE AFUA_7G01530)-RELATED"/>
    <property type="match status" value="1"/>
</dbReference>
<protein>
    <recommendedName>
        <fullName evidence="5">AMP-dependent synthetase/ligase domain-containing protein</fullName>
    </recommendedName>
</protein>
<keyword evidence="4" id="KW-1185">Reference proteome</keyword>
<dbReference type="InterPro" id="IPR045851">
    <property type="entry name" value="AMP-bd_C_sf"/>
</dbReference>
<dbReference type="Pfam" id="PF13193">
    <property type="entry name" value="AMP-binding_C"/>
    <property type="match status" value="1"/>
</dbReference>
<evidence type="ECO:0000259" key="2">
    <source>
        <dbReference type="Pfam" id="PF13193"/>
    </source>
</evidence>
<accession>A0A553HP25</accession>
<name>A0A553HP25_9PEZI</name>
<gene>
    <name evidence="3" type="ORF">FHL15_009464</name>
</gene>
<dbReference type="SUPFAM" id="SSF56801">
    <property type="entry name" value="Acetyl-CoA synthetase-like"/>
    <property type="match status" value="2"/>
</dbReference>
<dbReference type="Gene3D" id="3.30.300.30">
    <property type="match status" value="1"/>
</dbReference>
<dbReference type="GO" id="GO:0031956">
    <property type="term" value="F:medium-chain fatty acid-CoA ligase activity"/>
    <property type="evidence" value="ECO:0007669"/>
    <property type="project" value="TreeGrafter"/>
</dbReference>